<comment type="caution">
    <text evidence="1">The sequence shown here is derived from an EMBL/GenBank/DDBJ whole genome shotgun (WGS) entry which is preliminary data.</text>
</comment>
<keyword evidence="2" id="KW-1185">Reference proteome</keyword>
<organism evidence="1 2">
    <name type="scientific">Pseudomonas cyclaminis</name>
    <dbReference type="NCBI Taxonomy" id="2781239"/>
    <lineage>
        <taxon>Bacteria</taxon>
        <taxon>Pseudomonadati</taxon>
        <taxon>Pseudomonadota</taxon>
        <taxon>Gammaproteobacteria</taxon>
        <taxon>Pseudomonadales</taxon>
        <taxon>Pseudomonadaceae</taxon>
        <taxon>Pseudomonas</taxon>
    </lineage>
</organism>
<evidence type="ECO:0000313" key="2">
    <source>
        <dbReference type="Proteomes" id="UP000613075"/>
    </source>
</evidence>
<protein>
    <submittedName>
        <fullName evidence="1">Uncharacterized protein</fullName>
    </submittedName>
</protein>
<dbReference type="RefSeq" id="WP_193862942.1">
    <property type="nucleotide sequence ID" value="NZ_JADDUM010000032.1"/>
</dbReference>
<evidence type="ECO:0000313" key="1">
    <source>
        <dbReference type="EMBL" id="MBE8590288.1"/>
    </source>
</evidence>
<sequence>MSRQFDFEVFLIAVLKGSHATRQRHLRQSKRIQKAIEDRWKRDNPWSWRQKHLAWFMNSYLLNHGAQTRYYYLLTIRLIALRLGKEWHFPQAPNAVRTIASDSPPSIA</sequence>
<name>A0ABR9SN20_9PSED</name>
<dbReference type="Proteomes" id="UP000613075">
    <property type="component" value="Unassembled WGS sequence"/>
</dbReference>
<reference evidence="1 2" key="1">
    <citation type="submission" date="2020-10" db="EMBL/GenBank/DDBJ databases">
        <title>The draft genomes of Cyclamen pathogen Pseudomonas sp.</title>
        <authorList>
            <person name="Fujikawa T."/>
            <person name="Sawada H."/>
        </authorList>
    </citation>
    <scope>NUCLEOTIDE SEQUENCE [LARGE SCALE GENOMIC DNA]</scope>
    <source>
        <strain evidence="1 2">MAFF 301449</strain>
    </source>
</reference>
<proteinExistence type="predicted"/>
<gene>
    <name evidence="1" type="ORF">IQK56_04740</name>
</gene>
<dbReference type="EMBL" id="JADDUM010000032">
    <property type="protein sequence ID" value="MBE8590288.1"/>
    <property type="molecule type" value="Genomic_DNA"/>
</dbReference>
<accession>A0ABR9SN20</accession>